<proteinExistence type="predicted"/>
<reference evidence="1 2" key="1">
    <citation type="journal article" date="2019" name="Int. J. Syst. Evol. Microbiol.">
        <title>The Global Catalogue of Microorganisms (GCM) 10K type strain sequencing project: providing services to taxonomists for standard genome sequencing and annotation.</title>
        <authorList>
            <consortium name="The Broad Institute Genomics Platform"/>
            <consortium name="The Broad Institute Genome Sequencing Center for Infectious Disease"/>
            <person name="Wu L."/>
            <person name="Ma J."/>
        </authorList>
    </citation>
    <scope>NUCLEOTIDE SEQUENCE [LARGE SCALE GENOMIC DNA]</scope>
    <source>
        <strain evidence="1 2">JCM 1405</strain>
    </source>
</reference>
<dbReference type="EMBL" id="BAAACF010000001">
    <property type="protein sequence ID" value="GAA0725200.1"/>
    <property type="molecule type" value="Genomic_DNA"/>
</dbReference>
<name>A0ABN1J0H4_9CLOT</name>
<dbReference type="RefSeq" id="WP_343769295.1">
    <property type="nucleotide sequence ID" value="NZ_BAAACF010000001.1"/>
</dbReference>
<evidence type="ECO:0000313" key="2">
    <source>
        <dbReference type="Proteomes" id="UP001500339"/>
    </source>
</evidence>
<comment type="caution">
    <text evidence="1">The sequence shown here is derived from an EMBL/GenBank/DDBJ whole genome shotgun (WGS) entry which is preliminary data.</text>
</comment>
<organism evidence="1 2">
    <name type="scientific">Clostridium malenominatum</name>
    <dbReference type="NCBI Taxonomy" id="1539"/>
    <lineage>
        <taxon>Bacteria</taxon>
        <taxon>Bacillati</taxon>
        <taxon>Bacillota</taxon>
        <taxon>Clostridia</taxon>
        <taxon>Eubacteriales</taxon>
        <taxon>Clostridiaceae</taxon>
        <taxon>Clostridium</taxon>
    </lineage>
</organism>
<dbReference type="Proteomes" id="UP001500339">
    <property type="component" value="Unassembled WGS sequence"/>
</dbReference>
<sequence length="138" mass="16223">MSYGIYFSTGLISNIDYWKPLIMEYIEEADGIRIDCWNDEEQIIYDLKELCTDLDLESNCNMHIFKFNISEKVINELVYNAIGHDGNIKWFSFFLTRNNDIILSSSHYGKEFSIEGISKEEIQFIKYFIPKGSSINIY</sequence>
<gene>
    <name evidence="1" type="ORF">GCM10008905_20130</name>
</gene>
<protein>
    <submittedName>
        <fullName evidence="1">Uncharacterized protein</fullName>
    </submittedName>
</protein>
<evidence type="ECO:0000313" key="1">
    <source>
        <dbReference type="EMBL" id="GAA0725200.1"/>
    </source>
</evidence>
<accession>A0ABN1J0H4</accession>
<keyword evidence="2" id="KW-1185">Reference proteome</keyword>